<name>A0A6M3KTB0_9ZZZZ</name>
<feature type="transmembrane region" description="Helical" evidence="1">
    <location>
        <begin position="12"/>
        <end position="30"/>
    </location>
</feature>
<evidence type="ECO:0000313" key="3">
    <source>
        <dbReference type="EMBL" id="QJA84801.1"/>
    </source>
</evidence>
<evidence type="ECO:0000313" key="2">
    <source>
        <dbReference type="EMBL" id="QJA67326.1"/>
    </source>
</evidence>
<organism evidence="3">
    <name type="scientific">viral metagenome</name>
    <dbReference type="NCBI Taxonomy" id="1070528"/>
    <lineage>
        <taxon>unclassified sequences</taxon>
        <taxon>metagenomes</taxon>
        <taxon>organismal metagenomes</taxon>
    </lineage>
</organism>
<keyword evidence="1" id="KW-1133">Transmembrane helix</keyword>
<proteinExistence type="predicted"/>
<protein>
    <submittedName>
        <fullName evidence="3">Uncharacterized protein</fullName>
    </submittedName>
</protein>
<dbReference type="EMBL" id="MT141569">
    <property type="protein sequence ID" value="QJA67326.1"/>
    <property type="molecule type" value="Genomic_DNA"/>
</dbReference>
<dbReference type="AlphaFoldDB" id="A0A6M3KTB0"/>
<keyword evidence="1" id="KW-0472">Membrane</keyword>
<reference evidence="3" key="1">
    <citation type="submission" date="2020-03" db="EMBL/GenBank/DDBJ databases">
        <title>The deep terrestrial virosphere.</title>
        <authorList>
            <person name="Holmfeldt K."/>
            <person name="Nilsson E."/>
            <person name="Simone D."/>
            <person name="Lopez-Fernandez M."/>
            <person name="Wu X."/>
            <person name="de Brujin I."/>
            <person name="Lundin D."/>
            <person name="Andersson A."/>
            <person name="Bertilsson S."/>
            <person name="Dopson M."/>
        </authorList>
    </citation>
    <scope>NUCLEOTIDE SEQUENCE</scope>
    <source>
        <strain evidence="3">MM415A00148</strain>
        <strain evidence="2">MM415B00245</strain>
    </source>
</reference>
<dbReference type="EMBL" id="MT142535">
    <property type="protein sequence ID" value="QJA84801.1"/>
    <property type="molecule type" value="Genomic_DNA"/>
</dbReference>
<feature type="transmembrane region" description="Helical" evidence="1">
    <location>
        <begin position="37"/>
        <end position="57"/>
    </location>
</feature>
<gene>
    <name evidence="3" type="ORF">MM415A00148_0019</name>
    <name evidence="2" type="ORF">MM415B00245_0032</name>
</gene>
<keyword evidence="1" id="KW-0812">Transmembrane</keyword>
<accession>A0A6M3KTB0</accession>
<evidence type="ECO:0000256" key="1">
    <source>
        <dbReference type="SAM" id="Phobius"/>
    </source>
</evidence>
<sequence length="66" mass="7176">MELKPGYKTTEFWTVMANAVFMALVSFGLIEQASADALLALIVTLIAAVLPMVLYIWSRTQVKAAG</sequence>